<dbReference type="KEGG" id="hse:Hsero_2355"/>
<gene>
    <name evidence="1" type="ordered locus">Hsero_2355</name>
</gene>
<organism evidence="1 2">
    <name type="scientific">Herbaspirillum seropedicae (strain SmR1)</name>
    <dbReference type="NCBI Taxonomy" id="757424"/>
    <lineage>
        <taxon>Bacteria</taxon>
        <taxon>Pseudomonadati</taxon>
        <taxon>Pseudomonadota</taxon>
        <taxon>Betaproteobacteria</taxon>
        <taxon>Burkholderiales</taxon>
        <taxon>Oxalobacteraceae</taxon>
        <taxon>Herbaspirillum</taxon>
    </lineage>
</organism>
<evidence type="ECO:0000313" key="2">
    <source>
        <dbReference type="Proteomes" id="UP000000329"/>
    </source>
</evidence>
<name>D8IVB5_HERSS</name>
<reference evidence="1 2" key="1">
    <citation type="submission" date="2010-04" db="EMBL/GenBank/DDBJ databases">
        <title>The genome of Herbaspirillum seropedicae SmR1, an endophytic, nitrogen-fixing, plant-growth promoting beta-Proteobacteria.</title>
        <authorList>
            <person name="Pedrosa F.O."/>
            <person name="Monteiro R.A."/>
            <person name="Wassem R."/>
            <person name="Cruz L.M."/>
            <person name="Ayub R.A."/>
            <person name="Colauto N.B."/>
            <person name="Fernandez M.A."/>
            <person name="Fungaro M.H.P."/>
            <person name="Grisard E.C."/>
            <person name="Hungria M."/>
            <person name="Madeira H.M.F."/>
            <person name="Nodari R.O."/>
            <person name="Osaku C.A."/>
            <person name="Petzl-Erler M.L."/>
            <person name="Terenzi H."/>
            <person name="Vieira L.G.E."/>
            <person name="Almeida M.I.M."/>
            <person name="Alves L.R."/>
            <person name="Arantes O.M.N."/>
            <person name="Balsanelli E."/>
            <person name="Barcellos F.G."/>
            <person name="Baura V.A."/>
            <person name="Binde D.R."/>
            <person name="Campo R.J."/>
            <person name="Chubatsu L.S."/>
            <person name="Chueire L.M.O."/>
            <person name="Ciferri R.R."/>
            <person name="Correa L.C."/>
            <person name="da Conceicao Silva J.L."/>
            <person name="Dabul A.N.G."/>
            <person name="Dambros B.P."/>
            <person name="Faoro H."/>
            <person name="Favetti A."/>
            <person name="Friedermann G."/>
            <person name="Furlaneto M.C."/>
            <person name="Gasques L.S."/>
            <person name="Gimenes C.C.T."/>
            <person name="Gioppo N.M.R."/>
            <person name="Glienke-Blanco C."/>
            <person name="Godoy L.P."/>
            <person name="Guerra M.P."/>
            <person name="Karp S."/>
            <person name="Kava-Cordeiro V."/>
            <person name="Margarido V.P."/>
            <person name="Mathioni S.M."/>
            <person name="Menck-Soares M.A."/>
            <person name="Murace N.K."/>
            <person name="Nicolas M.F."/>
            <person name="Oliveira C.E.C."/>
            <person name="Pagnan N.A.B."/>
            <person name="Pamphile J.A."/>
            <person name="Patussi E.V."/>
            <person name="Pereira L.F.P."/>
            <person name="Pereira-Ferrari L."/>
            <person name="Pinto F.G.S."/>
            <person name="Precoma C."/>
            <person name="Prioli A.J."/>
            <person name="Prioli S.M.A.P."/>
            <person name="Raittz R.T."/>
            <person name="Ramos H.J.O."/>
            <person name="Ribeiro E.M.S.F."/>
            <person name="Rigo L.U."/>
            <person name="Rocha C.L.M.S.C."/>
            <person name="Rocha S.N."/>
            <person name="Santos K."/>
            <person name="Satori D."/>
            <person name="Silva A.G."/>
            <person name="Simao R.C.G."/>
            <person name="Soares M.A.M."/>
            <person name="Souza E.M."/>
            <person name="Steffens M.B.R."/>
            <person name="Steindel M."/>
            <person name="Tadra-Sfeir M.Z."/>
            <person name="Takahashi E.K."/>
            <person name="Torres R.A."/>
            <person name="Valle J.S."/>
            <person name="Vernal J.I."/>
            <person name="Vilas-Boas L.A."/>
            <person name="Watanabe M.A.E."/>
            <person name="Weiss V.A."/>
            <person name="Yates M.A."/>
            <person name="Souza E.M."/>
        </authorList>
    </citation>
    <scope>NUCLEOTIDE SEQUENCE [LARGE SCALE GENOMIC DNA]</scope>
    <source>
        <strain evidence="1 2">SmR1</strain>
    </source>
</reference>
<proteinExistence type="predicted"/>
<dbReference type="AlphaFoldDB" id="D8IVB5"/>
<dbReference type="HOGENOM" id="CLU_2617171_0_0_4"/>
<accession>D8IVB5</accession>
<dbReference type="Proteomes" id="UP000000329">
    <property type="component" value="Chromosome"/>
</dbReference>
<dbReference type="EMBL" id="CP002039">
    <property type="protein sequence ID" value="ADJ63854.1"/>
    <property type="molecule type" value="Genomic_DNA"/>
</dbReference>
<protein>
    <submittedName>
        <fullName evidence="1">Uncharacterized protein</fullName>
    </submittedName>
</protein>
<evidence type="ECO:0000313" key="1">
    <source>
        <dbReference type="EMBL" id="ADJ63854.1"/>
    </source>
</evidence>
<keyword evidence="2" id="KW-1185">Reference proteome</keyword>
<sequence length="78" mass="8868">MSFGLFCGNSGCRLAMTLTERPCIRILIRRGGHNGYWDISWHHFSLLSAGKMSGWKLISVRFSLQHSLFLCSLNSHNL</sequence>
<dbReference type="STRING" id="757424.Hsero_2355"/>